<sequence>MADHAGSFLLLTIVAFVVVLLIFGMKYFSAARTARLGLADDEAYRDLAERAVKAQEESAASLSNLARHISTIESRLERVEKVLKEVE</sequence>
<feature type="transmembrane region" description="Helical" evidence="1">
    <location>
        <begin position="6"/>
        <end position="28"/>
    </location>
</feature>
<keyword evidence="1" id="KW-0812">Transmembrane</keyword>
<reference evidence="2 3" key="1">
    <citation type="submission" date="2023-07" db="EMBL/GenBank/DDBJ databases">
        <title>Genomic Encyclopedia of Type Strains, Phase IV (KMG-IV): sequencing the most valuable type-strain genomes for metagenomic binning, comparative biology and taxonomic classification.</title>
        <authorList>
            <person name="Goeker M."/>
        </authorList>
    </citation>
    <scope>NUCLEOTIDE SEQUENCE [LARGE SCALE GENOMIC DNA]</scope>
    <source>
        <strain evidence="2 3">DSM 19922</strain>
    </source>
</reference>
<evidence type="ECO:0000256" key="1">
    <source>
        <dbReference type="SAM" id="Phobius"/>
    </source>
</evidence>
<gene>
    <name evidence="2" type="ORF">QO018_003813</name>
</gene>
<keyword evidence="3" id="KW-1185">Reference proteome</keyword>
<keyword evidence="1" id="KW-1133">Transmembrane helix</keyword>
<dbReference type="EMBL" id="JAUSVU010000014">
    <property type="protein sequence ID" value="MDQ0534936.1"/>
    <property type="molecule type" value="Genomic_DNA"/>
</dbReference>
<accession>A0ABU0MNF6</accession>
<proteinExistence type="predicted"/>
<dbReference type="Proteomes" id="UP001244552">
    <property type="component" value="Unassembled WGS sequence"/>
</dbReference>
<organism evidence="2 3">
    <name type="scientific">Azospirillum picis</name>
    <dbReference type="NCBI Taxonomy" id="488438"/>
    <lineage>
        <taxon>Bacteria</taxon>
        <taxon>Pseudomonadati</taxon>
        <taxon>Pseudomonadota</taxon>
        <taxon>Alphaproteobacteria</taxon>
        <taxon>Rhodospirillales</taxon>
        <taxon>Azospirillaceae</taxon>
        <taxon>Azospirillum</taxon>
    </lineage>
</organism>
<evidence type="ECO:0000313" key="3">
    <source>
        <dbReference type="Proteomes" id="UP001244552"/>
    </source>
</evidence>
<keyword evidence="1" id="KW-0472">Membrane</keyword>
<comment type="caution">
    <text evidence="2">The sequence shown here is derived from an EMBL/GenBank/DDBJ whole genome shotgun (WGS) entry which is preliminary data.</text>
</comment>
<dbReference type="RefSeq" id="WP_209984677.1">
    <property type="nucleotide sequence ID" value="NZ_JAGINO010000015.1"/>
</dbReference>
<name>A0ABU0MNF6_9PROT</name>
<protein>
    <submittedName>
        <fullName evidence="2">Membrane protein</fullName>
    </submittedName>
</protein>
<evidence type="ECO:0000313" key="2">
    <source>
        <dbReference type="EMBL" id="MDQ0534936.1"/>
    </source>
</evidence>